<dbReference type="EMBL" id="CP021780">
    <property type="protein sequence ID" value="ASA25398.1"/>
    <property type="molecule type" value="Genomic_DNA"/>
</dbReference>
<accession>A0A2Z2KY91</accession>
<name>A0A2Z2KY91_9BACL</name>
<organism evidence="3 4">
    <name type="scientific">Paenibacillus donghaensis</name>
    <dbReference type="NCBI Taxonomy" id="414771"/>
    <lineage>
        <taxon>Bacteria</taxon>
        <taxon>Bacillati</taxon>
        <taxon>Bacillota</taxon>
        <taxon>Bacilli</taxon>
        <taxon>Bacillales</taxon>
        <taxon>Paenibacillaceae</taxon>
        <taxon>Paenibacillus</taxon>
    </lineage>
</organism>
<dbReference type="Pfam" id="PF07261">
    <property type="entry name" value="DnaB_2"/>
    <property type="match status" value="1"/>
</dbReference>
<feature type="domain" description="DnaB/C C-terminal" evidence="2">
    <location>
        <begin position="152"/>
        <end position="218"/>
    </location>
</feature>
<keyword evidence="4" id="KW-1185">Reference proteome</keyword>
<dbReference type="InterPro" id="IPR034829">
    <property type="entry name" value="DnaD-like_sf"/>
</dbReference>
<proteinExistence type="inferred from homology"/>
<comment type="similarity">
    <text evidence="1">Belongs to the DnaB/DnaD family.</text>
</comment>
<dbReference type="OrthoDB" id="1047417at2"/>
<sequence length="269" mass="29725">MDFAEEMTAFTDWLETNPLEPSAQTLLVHLMVIANKSGYPEWFAVTNPLLQAKVGISENSLTKHRNTLIQKGRIEYKNQGKQQAGKYRLSFFTSNNAVKHEVKGAVKYEVKGAVKGSVLFKDLKDLNSSSASSSSSADGESEYESFYQAHRRVFGFECNPIQANKLGVYIDQDGLEEPVVIRAIERAGLATSRYSFGLITKILDDYFHAGANTLVAAIALDNAFDASQQSAAKVSKVKKAPAQTDKQARIAELKRRAEEARQLEESASH</sequence>
<evidence type="ECO:0000256" key="1">
    <source>
        <dbReference type="ARBA" id="ARBA00093462"/>
    </source>
</evidence>
<dbReference type="Proteomes" id="UP000249890">
    <property type="component" value="Chromosome"/>
</dbReference>
<evidence type="ECO:0000259" key="2">
    <source>
        <dbReference type="Pfam" id="PF07261"/>
    </source>
</evidence>
<evidence type="ECO:0000313" key="4">
    <source>
        <dbReference type="Proteomes" id="UP000249890"/>
    </source>
</evidence>
<evidence type="ECO:0000313" key="3">
    <source>
        <dbReference type="EMBL" id="ASA25398.1"/>
    </source>
</evidence>
<dbReference type="InterPro" id="IPR006343">
    <property type="entry name" value="DnaB/C_C"/>
</dbReference>
<dbReference type="Gene3D" id="1.10.10.630">
    <property type="entry name" value="DnaD domain-like"/>
    <property type="match status" value="1"/>
</dbReference>
<gene>
    <name evidence="3" type="ORF">B9T62_34495</name>
</gene>
<reference evidence="3 4" key="1">
    <citation type="submission" date="2017-06" db="EMBL/GenBank/DDBJ databases">
        <title>Complete genome sequence of Paenibacillus donghaensis KCTC 13049T isolated from East Sea sediment, South Korea.</title>
        <authorList>
            <person name="Jung B.K."/>
            <person name="Hong S.-J."/>
            <person name="Shin J.-H."/>
        </authorList>
    </citation>
    <scope>NUCLEOTIDE SEQUENCE [LARGE SCALE GENOMIC DNA]</scope>
    <source>
        <strain evidence="3 4">KCTC 13049</strain>
    </source>
</reference>
<dbReference type="KEGG" id="pdh:B9T62_34495"/>
<dbReference type="RefSeq" id="WP_087919363.1">
    <property type="nucleotide sequence ID" value="NZ_CP021780.1"/>
</dbReference>
<dbReference type="AlphaFoldDB" id="A0A2Z2KY91"/>
<protein>
    <recommendedName>
        <fullName evidence="2">DnaB/C C-terminal domain-containing protein</fullName>
    </recommendedName>
</protein>